<dbReference type="InterPro" id="IPR006680">
    <property type="entry name" value="Amidohydro-rel"/>
</dbReference>
<evidence type="ECO:0000259" key="2">
    <source>
        <dbReference type="Pfam" id="PF04909"/>
    </source>
</evidence>
<dbReference type="SUPFAM" id="SSF51556">
    <property type="entry name" value="Metallo-dependent hydrolases"/>
    <property type="match status" value="1"/>
</dbReference>
<proteinExistence type="predicted"/>
<dbReference type="EMBL" id="NJIH01000004">
    <property type="protein sequence ID" value="OWT61798.1"/>
    <property type="molecule type" value="Genomic_DNA"/>
</dbReference>
<accession>A0A225MKN0</accession>
<dbReference type="PANTHER" id="PTHR35563:SF2">
    <property type="entry name" value="BARREL METAL-DEPENDENT HYDROLASE, PUTATIVE (AFU_ORTHOLOGUE AFUA_1G16240)-RELATED"/>
    <property type="match status" value="1"/>
</dbReference>
<gene>
    <name evidence="3" type="ORF">CEY11_08135</name>
</gene>
<dbReference type="Gene3D" id="3.20.20.140">
    <property type="entry name" value="Metal-dependent hydrolases"/>
    <property type="match status" value="1"/>
</dbReference>
<sequence>MTVGDSSVHSRRPATILGPDRSLRKPKVKFPVGACDCHAHVFGSQDEYPYAGHAAYIAEYLPVDAYISMLRSIGCMRAVLVQPSVYGTDNRCLLDAMAAGKFDFRGVVVVDPKVSDAELLELHAAGVRGIRINAASHTPGLRMEHARELAHRIERLGWHLQFFINITANSAAADEILRLPVPCVIDHFGHVRAEKGIHSPEFQALLELAHHDHVWFKLSGGYRVSHLLPPFADVAPLAQALMGVAADRCVFGTDWPHPNVGRVDNDADLADALAEWVQDETLLHKVLVENPARLYQFD</sequence>
<feature type="region of interest" description="Disordered" evidence="1">
    <location>
        <begin position="1"/>
        <end position="22"/>
    </location>
</feature>
<evidence type="ECO:0000313" key="3">
    <source>
        <dbReference type="EMBL" id="OWT61798.1"/>
    </source>
</evidence>
<dbReference type="GO" id="GO:0016787">
    <property type="term" value="F:hydrolase activity"/>
    <property type="evidence" value="ECO:0007669"/>
    <property type="project" value="InterPro"/>
</dbReference>
<comment type="caution">
    <text evidence="3">The sequence shown here is derived from an EMBL/GenBank/DDBJ whole genome shotgun (WGS) entry which is preliminary data.</text>
</comment>
<name>A0A225MKN0_9BURK</name>
<dbReference type="InterPro" id="IPR032466">
    <property type="entry name" value="Metal_Hydrolase"/>
</dbReference>
<feature type="domain" description="Amidohydrolase-related" evidence="2">
    <location>
        <begin position="35"/>
        <end position="297"/>
    </location>
</feature>
<dbReference type="Pfam" id="PF04909">
    <property type="entry name" value="Amidohydro_2"/>
    <property type="match status" value="1"/>
</dbReference>
<dbReference type="InterPro" id="IPR052358">
    <property type="entry name" value="Aro_Compnd_Degr_Hydrolases"/>
</dbReference>
<dbReference type="AlphaFoldDB" id="A0A225MKN0"/>
<evidence type="ECO:0000256" key="1">
    <source>
        <dbReference type="SAM" id="MobiDB-lite"/>
    </source>
</evidence>
<dbReference type="PANTHER" id="PTHR35563">
    <property type="entry name" value="BARREL METAL-DEPENDENT HYDROLASE, PUTATIVE (AFU_ORTHOLOGUE AFUA_1G16240)-RELATED"/>
    <property type="match status" value="1"/>
</dbReference>
<keyword evidence="4" id="KW-1185">Reference proteome</keyword>
<protein>
    <submittedName>
        <fullName evidence="3">GntR family transcriptional regulator</fullName>
    </submittedName>
</protein>
<reference evidence="4" key="1">
    <citation type="submission" date="2017-06" db="EMBL/GenBank/DDBJ databases">
        <title>Herbaspirillum phytohormonus sp. nov., isolated from the root nodule of Robinia pseudoacacia in lead-zinc mine.</title>
        <authorList>
            <person name="Fan M."/>
            <person name="Lin Y."/>
        </authorList>
    </citation>
    <scope>NUCLEOTIDE SEQUENCE [LARGE SCALE GENOMIC DNA]</scope>
    <source>
        <strain evidence="4">SC-089</strain>
    </source>
</reference>
<evidence type="ECO:0000313" key="4">
    <source>
        <dbReference type="Proteomes" id="UP000214603"/>
    </source>
</evidence>
<dbReference type="Proteomes" id="UP000214603">
    <property type="component" value="Unassembled WGS sequence"/>
</dbReference>
<organism evidence="3 4">
    <name type="scientific">Candidimonas nitroreducens</name>
    <dbReference type="NCBI Taxonomy" id="683354"/>
    <lineage>
        <taxon>Bacteria</taxon>
        <taxon>Pseudomonadati</taxon>
        <taxon>Pseudomonadota</taxon>
        <taxon>Betaproteobacteria</taxon>
        <taxon>Burkholderiales</taxon>
        <taxon>Alcaligenaceae</taxon>
        <taxon>Candidimonas</taxon>
    </lineage>
</organism>